<gene>
    <name evidence="8" type="ORF">TM35_000351990</name>
</gene>
<evidence type="ECO:0000259" key="7">
    <source>
        <dbReference type="Pfam" id="PF08240"/>
    </source>
</evidence>
<dbReference type="InterPro" id="IPR011032">
    <property type="entry name" value="GroES-like_sf"/>
</dbReference>
<dbReference type="InterPro" id="IPR051034">
    <property type="entry name" value="Mito_Enoyl-ACP_Reductase"/>
</dbReference>
<dbReference type="PANTHER" id="PTHR43981:SF5">
    <property type="entry name" value="PUTATIVE-RELATED"/>
    <property type="match status" value="1"/>
</dbReference>
<reference evidence="8 9" key="1">
    <citation type="submission" date="2017-03" db="EMBL/GenBank/DDBJ databases">
        <title>An alternative strategy for trypanosome survival in the mammalian bloodstream revealed through genome and transcriptome analysis of the ubiquitous bovine parasite Trypanosoma (Megatrypanum) theileri.</title>
        <authorList>
            <person name="Kelly S."/>
            <person name="Ivens A."/>
            <person name="Mott A."/>
            <person name="O'Neill E."/>
            <person name="Emms D."/>
            <person name="Macleod O."/>
            <person name="Voorheis P."/>
            <person name="Matthews J."/>
            <person name="Matthews K."/>
            <person name="Carrington M."/>
        </authorList>
    </citation>
    <scope>NUCLEOTIDE SEQUENCE [LARGE SCALE GENOMIC DNA]</scope>
    <source>
        <strain evidence="8">Edinburgh</strain>
    </source>
</reference>
<comment type="similarity">
    <text evidence="2">Belongs to the zinc-containing alcohol dehydrogenase family. Quinone oxidoreductase subfamily.</text>
</comment>
<dbReference type="SUPFAM" id="SSF51735">
    <property type="entry name" value="NAD(P)-binding Rossmann-fold domains"/>
    <property type="match status" value="1"/>
</dbReference>
<evidence type="ECO:0000313" key="8">
    <source>
        <dbReference type="EMBL" id="ORC85455.1"/>
    </source>
</evidence>
<evidence type="ECO:0000256" key="6">
    <source>
        <dbReference type="ARBA" id="ARBA00023128"/>
    </source>
</evidence>
<dbReference type="Gene3D" id="3.90.180.10">
    <property type="entry name" value="Medium-chain alcohol dehydrogenases, catalytic domain"/>
    <property type="match status" value="1"/>
</dbReference>
<dbReference type="Gene3D" id="3.40.50.720">
    <property type="entry name" value="NAD(P)-binding Rossmann-like Domain"/>
    <property type="match status" value="1"/>
</dbReference>
<dbReference type="PANTHER" id="PTHR43981">
    <property type="entry name" value="ENOYL-[ACYL-CARRIER-PROTEIN] REDUCTASE, MITOCHONDRIAL"/>
    <property type="match status" value="1"/>
</dbReference>
<dbReference type="GO" id="GO:0005739">
    <property type="term" value="C:mitochondrion"/>
    <property type="evidence" value="ECO:0007669"/>
    <property type="project" value="UniProtKB-SubCell"/>
</dbReference>
<feature type="domain" description="Alcohol dehydrogenase-like N-terminal" evidence="7">
    <location>
        <begin position="48"/>
        <end position="128"/>
    </location>
</feature>
<organism evidence="8 9">
    <name type="scientific">Trypanosoma theileri</name>
    <dbReference type="NCBI Taxonomy" id="67003"/>
    <lineage>
        <taxon>Eukaryota</taxon>
        <taxon>Discoba</taxon>
        <taxon>Euglenozoa</taxon>
        <taxon>Kinetoplastea</taxon>
        <taxon>Metakinetoplastina</taxon>
        <taxon>Trypanosomatida</taxon>
        <taxon>Trypanosomatidae</taxon>
        <taxon>Trypanosoma</taxon>
    </lineage>
</organism>
<protein>
    <submittedName>
        <fullName evidence="8">Putative oxidoreductase</fullName>
    </submittedName>
</protein>
<evidence type="ECO:0000256" key="5">
    <source>
        <dbReference type="ARBA" id="ARBA00023002"/>
    </source>
</evidence>
<dbReference type="RefSeq" id="XP_028879521.1">
    <property type="nucleotide sequence ID" value="XM_029029252.1"/>
</dbReference>
<keyword evidence="4" id="KW-0809">Transit peptide</keyword>
<dbReference type="InterPro" id="IPR036291">
    <property type="entry name" value="NAD(P)-bd_dom_sf"/>
</dbReference>
<evidence type="ECO:0000256" key="3">
    <source>
        <dbReference type="ARBA" id="ARBA00022857"/>
    </source>
</evidence>
<dbReference type="GO" id="GO:0006631">
    <property type="term" value="P:fatty acid metabolic process"/>
    <property type="evidence" value="ECO:0007669"/>
    <property type="project" value="TreeGrafter"/>
</dbReference>
<proteinExistence type="inferred from homology"/>
<dbReference type="AlphaFoldDB" id="A0A1X0NL46"/>
<evidence type="ECO:0000256" key="2">
    <source>
        <dbReference type="ARBA" id="ARBA00010371"/>
    </source>
</evidence>
<keyword evidence="3" id="KW-0521">NADP</keyword>
<dbReference type="EMBL" id="NBCO01000035">
    <property type="protein sequence ID" value="ORC85455.1"/>
    <property type="molecule type" value="Genomic_DNA"/>
</dbReference>
<dbReference type="Pfam" id="PF08240">
    <property type="entry name" value="ADH_N"/>
    <property type="match status" value="1"/>
</dbReference>
<comment type="subcellular location">
    <subcellularLocation>
        <location evidence="1">Mitochondrion</location>
    </subcellularLocation>
</comment>
<dbReference type="CDD" id="cd08290">
    <property type="entry name" value="ETR"/>
    <property type="match status" value="1"/>
</dbReference>
<dbReference type="SUPFAM" id="SSF50129">
    <property type="entry name" value="GroES-like"/>
    <property type="match status" value="1"/>
</dbReference>
<keyword evidence="5" id="KW-0560">Oxidoreductase</keyword>
<name>A0A1X0NL46_9TRYP</name>
<dbReference type="VEuPathDB" id="TriTrypDB:TM35_000351990"/>
<keyword evidence="9" id="KW-1185">Reference proteome</keyword>
<dbReference type="GO" id="GO:0016491">
    <property type="term" value="F:oxidoreductase activity"/>
    <property type="evidence" value="ECO:0007669"/>
    <property type="project" value="UniProtKB-KW"/>
</dbReference>
<dbReference type="GeneID" id="39989032"/>
<evidence type="ECO:0000256" key="1">
    <source>
        <dbReference type="ARBA" id="ARBA00004173"/>
    </source>
</evidence>
<evidence type="ECO:0000256" key="4">
    <source>
        <dbReference type="ARBA" id="ARBA00022946"/>
    </source>
</evidence>
<dbReference type="OrthoDB" id="7482721at2759"/>
<evidence type="ECO:0000313" key="9">
    <source>
        <dbReference type="Proteomes" id="UP000192257"/>
    </source>
</evidence>
<accession>A0A1X0NL46</accession>
<sequence length="461" mass="51899">MQRSTALFGLPTVRTVAATGWRYHKHGRPEKVLQYERFRIPFDRNGPQVVVKMLAAPVHRHDRNVIAGHHTPRESSPYTCATACASTFASTQPQLPRVAGVEGVGVVEDVGRGATVAVREGDLVWINNPAVGTWATHIVTDAENLDVVPNRADVDVEYLASLSLFHTAYHLTNSFVNLQPNDVVLQTGASSSVAQICQGYIRARGAKLFQTMQLGRTEHAHLVAFYKLRGAFAVVPYNYVRTNYMRRLLSDVPPPKLLLNHTCGYYASGLLNLLGDNGVCVTYGNTSGKPMQIANMDVIARGIQFKGFFLPNWIRRHTREARMRVHQNVIESMTISQGHGIFRAQRFKMDGDSPFAFSNAWDAPLCSRKPILRMVGEYGEWRRPRSDQAAWNIGRAVWDDLLQQMWESAGTTENPQSMKYYTPFNDIYSSFHDAKQTKEMGHRDVFFRRPNAPRHNAAEKV</sequence>
<dbReference type="Proteomes" id="UP000192257">
    <property type="component" value="Unassembled WGS sequence"/>
</dbReference>
<dbReference type="InterPro" id="IPR013154">
    <property type="entry name" value="ADH-like_N"/>
</dbReference>
<dbReference type="FunFam" id="3.90.180.10:FF:000040">
    <property type="entry name" value="Nuclear receptor binding factor-like protein"/>
    <property type="match status" value="1"/>
</dbReference>
<comment type="caution">
    <text evidence="8">The sequence shown here is derived from an EMBL/GenBank/DDBJ whole genome shotgun (WGS) entry which is preliminary data.</text>
</comment>
<dbReference type="STRING" id="67003.A0A1X0NL46"/>
<keyword evidence="6" id="KW-0496">Mitochondrion</keyword>